<evidence type="ECO:0000313" key="3">
    <source>
        <dbReference type="RefSeq" id="XP_006863904.1"/>
    </source>
</evidence>
<dbReference type="Pfam" id="PF14991">
    <property type="entry name" value="MLANA"/>
    <property type="match status" value="1"/>
</dbReference>
<reference evidence="3" key="1">
    <citation type="submission" date="2025-08" db="UniProtKB">
        <authorList>
            <consortium name="RefSeq"/>
        </authorList>
    </citation>
    <scope>IDENTIFICATION</scope>
    <source>
        <tissue evidence="3">Spleen</tissue>
    </source>
</reference>
<dbReference type="OrthoDB" id="9946040at2759"/>
<proteinExistence type="predicted"/>
<dbReference type="CTD" id="2315"/>
<evidence type="ECO:0000256" key="1">
    <source>
        <dbReference type="SAM" id="Phobius"/>
    </source>
</evidence>
<feature type="transmembrane region" description="Helical" evidence="1">
    <location>
        <begin position="27"/>
        <end position="48"/>
    </location>
</feature>
<sequence>MPKEDAHLIRGYPRKGYGHASITAEEAAGIGILIVILGILLLLSCWYCRRRIGYRTVQGKSLHPGTQNTLRKGHPYKELAHQESKLHLKDVVYGPVVPNAPHTYEKHFVQQSPPPYSP</sequence>
<gene>
    <name evidence="3" type="primary">MLANA</name>
</gene>
<organism evidence="2 3">
    <name type="scientific">Chrysochloris asiatica</name>
    <name type="common">Cape golden mole</name>
    <dbReference type="NCBI Taxonomy" id="185453"/>
    <lineage>
        <taxon>Eukaryota</taxon>
        <taxon>Metazoa</taxon>
        <taxon>Chordata</taxon>
        <taxon>Craniata</taxon>
        <taxon>Vertebrata</taxon>
        <taxon>Euteleostomi</taxon>
        <taxon>Mammalia</taxon>
        <taxon>Eutheria</taxon>
        <taxon>Afrotheria</taxon>
        <taxon>Chrysochloridae</taxon>
        <taxon>Chrysochlorinae</taxon>
        <taxon>Chrysochloris</taxon>
    </lineage>
</organism>
<keyword evidence="1" id="KW-1133">Transmembrane helix</keyword>
<dbReference type="GeneID" id="102816107"/>
<keyword evidence="1" id="KW-0472">Membrane</keyword>
<dbReference type="GO" id="GO:0005802">
    <property type="term" value="C:trans-Golgi network"/>
    <property type="evidence" value="ECO:0007669"/>
    <property type="project" value="TreeGrafter"/>
</dbReference>
<dbReference type="Proteomes" id="UP000504623">
    <property type="component" value="Unplaced"/>
</dbReference>
<keyword evidence="1" id="KW-0812">Transmembrane</keyword>
<name>A0A9B0TM12_CHRAS</name>
<dbReference type="InterPro" id="IPR029242">
    <property type="entry name" value="MLANA"/>
</dbReference>
<dbReference type="PANTHER" id="PTHR15305:SF0">
    <property type="entry name" value="MELANOMA ANTIGEN RECOGNIZED BY T-CELLS 1"/>
    <property type="match status" value="1"/>
</dbReference>
<keyword evidence="2" id="KW-1185">Reference proteome</keyword>
<dbReference type="PANTHER" id="PTHR15305">
    <property type="entry name" value="MELANOMA ANTIGEN RECOGNIZED BY T-CELLS 1"/>
    <property type="match status" value="1"/>
</dbReference>
<dbReference type="RefSeq" id="XP_006863904.1">
    <property type="nucleotide sequence ID" value="XM_006863842.1"/>
</dbReference>
<dbReference type="AlphaFoldDB" id="A0A9B0TM12"/>
<dbReference type="GO" id="GO:0005789">
    <property type="term" value="C:endoplasmic reticulum membrane"/>
    <property type="evidence" value="ECO:0007669"/>
    <property type="project" value="TreeGrafter"/>
</dbReference>
<accession>A0A9B0TM12</accession>
<dbReference type="GO" id="GO:0042470">
    <property type="term" value="C:melanosome"/>
    <property type="evidence" value="ECO:0007669"/>
    <property type="project" value="InterPro"/>
</dbReference>
<protein>
    <submittedName>
        <fullName evidence="3">Melanoma antigen recognized by T-cells 1</fullName>
    </submittedName>
</protein>
<evidence type="ECO:0000313" key="2">
    <source>
        <dbReference type="Proteomes" id="UP000504623"/>
    </source>
</evidence>